<comment type="caution">
    <text evidence="5">The sequence shown here is derived from an EMBL/GenBank/DDBJ whole genome shotgun (WGS) entry which is preliminary data.</text>
</comment>
<evidence type="ECO:0000256" key="3">
    <source>
        <dbReference type="ARBA" id="ARBA00024356"/>
    </source>
</evidence>
<dbReference type="InterPro" id="IPR023296">
    <property type="entry name" value="Glyco_hydro_beta-prop_sf"/>
</dbReference>
<dbReference type="RefSeq" id="WP_209453355.1">
    <property type="nucleotide sequence ID" value="NZ_JAGGLT010000008.1"/>
</dbReference>
<dbReference type="Gene3D" id="2.115.10.20">
    <property type="entry name" value="Glycosyl hydrolase domain, family 43"/>
    <property type="match status" value="1"/>
</dbReference>
<keyword evidence="6" id="KW-1185">Reference proteome</keyword>
<dbReference type="HAMAP" id="MF_00928">
    <property type="entry name" value="Man_Glc_phosphorylase"/>
    <property type="match status" value="1"/>
</dbReference>
<evidence type="ECO:0000313" key="6">
    <source>
        <dbReference type="Proteomes" id="UP001166402"/>
    </source>
</evidence>
<keyword evidence="2 4" id="KW-0808">Transferase</keyword>
<gene>
    <name evidence="5" type="ORF">J2Z80_000959</name>
</gene>
<proteinExistence type="inferred from homology"/>
<keyword evidence="4" id="KW-0119">Carbohydrate metabolism</keyword>
<dbReference type="EC" id="2.4.1.281" evidence="4"/>
<evidence type="ECO:0000256" key="4">
    <source>
        <dbReference type="HAMAP-Rule" id="MF_00928"/>
    </source>
</evidence>
<reference evidence="5" key="1">
    <citation type="submission" date="2021-03" db="EMBL/GenBank/DDBJ databases">
        <title>Genomic Encyclopedia of Type Strains, Phase IV (KMG-IV): sequencing the most valuable type-strain genomes for metagenomic binning, comparative biology and taxonomic classification.</title>
        <authorList>
            <person name="Goeker M."/>
        </authorList>
    </citation>
    <scope>NUCLEOTIDE SEQUENCE</scope>
    <source>
        <strain evidence="5">DSM 101588</strain>
    </source>
</reference>
<dbReference type="Proteomes" id="UP001166402">
    <property type="component" value="Unassembled WGS sequence"/>
</dbReference>
<dbReference type="SUPFAM" id="SSF75005">
    <property type="entry name" value="Arabinanase/levansucrase/invertase"/>
    <property type="match status" value="1"/>
</dbReference>
<dbReference type="InterPro" id="IPR028583">
    <property type="entry name" value="Man_Glc_phosphorylase"/>
</dbReference>
<dbReference type="InterPro" id="IPR007184">
    <property type="entry name" value="Mannoside_phosphorylase"/>
</dbReference>
<keyword evidence="1 4" id="KW-0328">Glycosyltransferase</keyword>
<protein>
    <recommendedName>
        <fullName evidence="4">4-O-beta-D-mannosyl-D-glucose phosphorylase</fullName>
        <shortName evidence="4">MGP</shortName>
        <shortName evidence="4">Mannosylglucose phosphorylase</shortName>
        <ecNumber evidence="4">2.4.1.281</ecNumber>
    </recommendedName>
</protein>
<evidence type="ECO:0000256" key="2">
    <source>
        <dbReference type="ARBA" id="ARBA00022679"/>
    </source>
</evidence>
<dbReference type="EMBL" id="JAGGLT010000008">
    <property type="protein sequence ID" value="MBP2071444.1"/>
    <property type="molecule type" value="Genomic_DNA"/>
</dbReference>
<accession>A0ABS4NCQ8</accession>
<dbReference type="PANTHER" id="PTHR34106:SF1">
    <property type="entry name" value="1,4-BETA-MANNOSYL-N-ACETYLGLUCOSAMINE PHOSPHORYLASE"/>
    <property type="match status" value="1"/>
</dbReference>
<comment type="similarity">
    <text evidence="3 4">Belongs to the glycosyl hydrolase 130 family.</text>
</comment>
<dbReference type="PANTHER" id="PTHR34106">
    <property type="entry name" value="GLYCOSIDASE"/>
    <property type="match status" value="1"/>
</dbReference>
<name>A0ABS4NCQ8_9THEO</name>
<evidence type="ECO:0000256" key="1">
    <source>
        <dbReference type="ARBA" id="ARBA00022676"/>
    </source>
</evidence>
<keyword evidence="4" id="KW-0961">Cell wall biogenesis/degradation</keyword>
<dbReference type="PIRSF" id="PIRSF016202">
    <property type="entry name" value="PH1107"/>
    <property type="match status" value="1"/>
</dbReference>
<evidence type="ECO:0000313" key="5">
    <source>
        <dbReference type="EMBL" id="MBP2071444.1"/>
    </source>
</evidence>
<comment type="catalytic activity">
    <reaction evidence="4">
        <text>beta-D-mannosyl-(1-&gt;4)-D-glucose + phosphate = alpha-D-mannose 1-phosphate + D-glucose</text>
        <dbReference type="Rhea" id="RHEA:32531"/>
        <dbReference type="ChEBI" id="CHEBI:4167"/>
        <dbReference type="ChEBI" id="CHEBI:43474"/>
        <dbReference type="ChEBI" id="CHEBI:58409"/>
        <dbReference type="ChEBI" id="CHEBI:64351"/>
        <dbReference type="EC" id="2.4.1.281"/>
    </reaction>
</comment>
<dbReference type="GO" id="GO:0016757">
    <property type="term" value="F:glycosyltransferase activity"/>
    <property type="evidence" value="ECO:0007669"/>
    <property type="project" value="UniProtKB-KW"/>
</dbReference>
<organism evidence="5 6">
    <name type="scientific">Thermoanaerobacterium butyriciformans</name>
    <dbReference type="NCBI Taxonomy" id="1702242"/>
    <lineage>
        <taxon>Bacteria</taxon>
        <taxon>Bacillati</taxon>
        <taxon>Bacillota</taxon>
        <taxon>Clostridia</taxon>
        <taxon>Thermoanaerobacterales</taxon>
        <taxon>Thermoanaerobacteraceae</taxon>
        <taxon>Thermoanaerobacterium</taxon>
    </lineage>
</organism>
<dbReference type="Pfam" id="PF04041">
    <property type="entry name" value="Glyco_hydro_130"/>
    <property type="match status" value="1"/>
</dbReference>
<comment type="function">
    <text evidence="4">Converts 4-O-beta-D-mannopyranosyl-D-glucopyranose (Man-Glc) to mannose 1-phosphate (Man1P) and glucose.</text>
</comment>
<sequence length="391" mass="44781">MKFQDRYEIELRKYEDLINRKNEKTEDYNGIFDRYKYPVLTREHTPLFWRYDLDERTNPYFMERLGVNAVFNPGAIELDGKFYLVARVEGYDRKSFFAVAESDSGVDGFKFWDYPVEFDDLYPEETNVYDMRLTKHEDGWIYGVFCSESKDPNAPPGDLSSAIASAGIVRTKDLKKWERLPNLKTKSPQQRNVVLHPEFVNGKYAFYTRPQDDFIEAGSGSGICFGLCDDIENPVIDEEKLVSPRVYHTITEVKNGAGCVPIKTEKGWIHIAHGVRNTAAGLRYVIYLFVTDLYDPSKVIAAPGGYLIAPRGEERVGDVSNVVFTNGAIARDNGDVYIYYASSDTRIHVATTTVDRLLDYAFNTPPDALRSIDCVKQRKELIKKNLQLNMR</sequence>